<dbReference type="Gene3D" id="1.25.20.10">
    <property type="entry name" value="Bacterial muramidases"/>
    <property type="match status" value="1"/>
</dbReference>
<dbReference type="InterPro" id="IPR000189">
    <property type="entry name" value="Transglyc_AS"/>
</dbReference>
<dbReference type="CDD" id="cd13401">
    <property type="entry name" value="Slt70-like"/>
    <property type="match status" value="1"/>
</dbReference>
<dbReference type="RefSeq" id="WP_422865137.1">
    <property type="nucleotide sequence ID" value="NZ_JAMSKV010000014.1"/>
</dbReference>
<name>A0ABT1W9T6_9PROT</name>
<dbReference type="InterPro" id="IPR023346">
    <property type="entry name" value="Lysozyme-like_dom_sf"/>
</dbReference>
<dbReference type="Gene3D" id="1.10.530.10">
    <property type="match status" value="1"/>
</dbReference>
<dbReference type="EMBL" id="JAMSKV010000014">
    <property type="protein sequence ID" value="MCQ8279650.1"/>
    <property type="molecule type" value="Genomic_DNA"/>
</dbReference>
<dbReference type="SUPFAM" id="SSF53955">
    <property type="entry name" value="Lysozyme-like"/>
    <property type="match status" value="1"/>
</dbReference>
<protein>
    <submittedName>
        <fullName evidence="7">Lytic transglycosylase domain-containing protein</fullName>
    </submittedName>
</protein>
<feature type="chain" id="PRO_5046388614" evidence="5">
    <location>
        <begin position="33"/>
        <end position="661"/>
    </location>
</feature>
<dbReference type="Pfam" id="PF01464">
    <property type="entry name" value="SLT"/>
    <property type="match status" value="1"/>
</dbReference>
<dbReference type="PANTHER" id="PTHR37423:SF2">
    <property type="entry name" value="MEMBRANE-BOUND LYTIC MUREIN TRANSGLYCOSYLASE C"/>
    <property type="match status" value="1"/>
</dbReference>
<dbReference type="InterPro" id="IPR008258">
    <property type="entry name" value="Transglycosylase_SLT_dom_1"/>
</dbReference>
<evidence type="ECO:0000256" key="4">
    <source>
        <dbReference type="SAM" id="MobiDB-lite"/>
    </source>
</evidence>
<organism evidence="7 8">
    <name type="scientific">Endosaccharibacter trunci</name>
    <dbReference type="NCBI Taxonomy" id="2812733"/>
    <lineage>
        <taxon>Bacteria</taxon>
        <taxon>Pseudomonadati</taxon>
        <taxon>Pseudomonadota</taxon>
        <taxon>Alphaproteobacteria</taxon>
        <taxon>Acetobacterales</taxon>
        <taxon>Acetobacteraceae</taxon>
        <taxon>Endosaccharibacter</taxon>
    </lineage>
</organism>
<accession>A0ABT1W9T6</accession>
<dbReference type="PANTHER" id="PTHR37423">
    <property type="entry name" value="SOLUBLE LYTIC MUREIN TRANSGLYCOSYLASE-RELATED"/>
    <property type="match status" value="1"/>
</dbReference>
<dbReference type="SUPFAM" id="SSF48435">
    <property type="entry name" value="Bacterial muramidases"/>
    <property type="match status" value="1"/>
</dbReference>
<dbReference type="Proteomes" id="UP001524587">
    <property type="component" value="Unassembled WGS sequence"/>
</dbReference>
<evidence type="ECO:0000313" key="8">
    <source>
        <dbReference type="Proteomes" id="UP001524587"/>
    </source>
</evidence>
<dbReference type="PROSITE" id="PS00922">
    <property type="entry name" value="TRANSGLYCOSYLASE"/>
    <property type="match status" value="1"/>
</dbReference>
<feature type="domain" description="Transglycosylase SLT" evidence="6">
    <location>
        <begin position="492"/>
        <end position="593"/>
    </location>
</feature>
<dbReference type="InterPro" id="IPR008939">
    <property type="entry name" value="Lytic_TGlycosylase_superhlx_U"/>
</dbReference>
<evidence type="ECO:0000256" key="3">
    <source>
        <dbReference type="ARBA" id="ARBA00022729"/>
    </source>
</evidence>
<evidence type="ECO:0000256" key="5">
    <source>
        <dbReference type="SAM" id="SignalP"/>
    </source>
</evidence>
<evidence type="ECO:0000259" key="6">
    <source>
        <dbReference type="Pfam" id="PF01464"/>
    </source>
</evidence>
<gene>
    <name evidence="7" type="ORF">NFI95_14490</name>
</gene>
<reference evidence="7 8" key="1">
    <citation type="submission" date="2022-06" db="EMBL/GenBank/DDBJ databases">
        <title>Endosaccharibacter gen. nov., sp. nov., endophytic bacteria isolated from sugarcane.</title>
        <authorList>
            <person name="Pitiwittayakul N."/>
            <person name="Yukphan P."/>
            <person name="Charoenyingcharoen P."/>
            <person name="Tanasupawat S."/>
        </authorList>
    </citation>
    <scope>NUCLEOTIDE SEQUENCE [LARGE SCALE GENOMIC DNA]</scope>
    <source>
        <strain evidence="7 8">KSS8</strain>
    </source>
</reference>
<evidence type="ECO:0000256" key="2">
    <source>
        <dbReference type="ARBA" id="ARBA00009387"/>
    </source>
</evidence>
<feature type="signal peptide" evidence="5">
    <location>
        <begin position="1"/>
        <end position="32"/>
    </location>
</feature>
<evidence type="ECO:0000313" key="7">
    <source>
        <dbReference type="EMBL" id="MCQ8279650.1"/>
    </source>
</evidence>
<evidence type="ECO:0000256" key="1">
    <source>
        <dbReference type="ARBA" id="ARBA00007734"/>
    </source>
</evidence>
<proteinExistence type="inferred from homology"/>
<feature type="region of interest" description="Disordered" evidence="4">
    <location>
        <begin position="154"/>
        <end position="182"/>
    </location>
</feature>
<sequence length="661" mass="70483">MTGFLRRGSPLPPLVAKAFLAGAALLAGHAHAEPRPQPKAGSTKTVPSEEVAMAAVRLSHATSGTDTIIALPHPLNAADAARLRRIFALQRVGNIAEADHEIAQLQDTSLLGDILAERYLAPGAHTPPDRLAAWLRSFSDLPDAPAIYRLLASTSPHGTRLGPPPSPATLDTESPTDPAPDEMDPVAAVIRRNALLDRTIQARLDSGPKGADRALALVGKTPHLDPLYAAQLRSEIALRLFSDGSDVRAFDVGRAAFEQSGRRIGLAGFVAGLSAWRRGHPEQAAPLFEAASRAALAAPGLRAGAAFWAARAHRRMGDARAYRPWLERAAAAPRTFYGLIAGHLLGRDPFRLNDDAPDSQTASDAAWSALPHNPSHLPVAFFPGRPDAGPTQPGTPVLTEVDLDAVGATPAGRRVFALLQIGEDARAEATLRRLWPGVQDDMAMCRSIQLVADAAHMTALSAQLAAILQARDGHLRDQAQFPMPNLAPRHGFTVNPALVYALARIESNFDPRATSGAGASGLMQLMPQTAGFVSGNPSRFSDNAGALHDAGLNLDLGQRYLSYLAHASGVHDDLIRLLASYNAGPNAILRWDGDGESERDPLLYMESLRLGETRDYVHRSLAYLWIYAARMHLPSPSLAAIAAGNWPSFSAEAAIRRASVH</sequence>
<comment type="similarity">
    <text evidence="1">Belongs to the transglycosylase Slt family.</text>
</comment>
<keyword evidence="3 5" id="KW-0732">Signal</keyword>
<keyword evidence="8" id="KW-1185">Reference proteome</keyword>
<comment type="similarity">
    <text evidence="2">Belongs to the virb1 family.</text>
</comment>
<comment type="caution">
    <text evidence="7">The sequence shown here is derived from an EMBL/GenBank/DDBJ whole genome shotgun (WGS) entry which is preliminary data.</text>
</comment>